<comment type="subcellular location">
    <subcellularLocation>
        <location evidence="1">Cell membrane</location>
        <topology evidence="1">Multi-pass membrane protein</topology>
    </subcellularLocation>
</comment>
<evidence type="ECO:0000256" key="2">
    <source>
        <dbReference type="ARBA" id="ARBA00022475"/>
    </source>
</evidence>
<dbReference type="GO" id="GO:0044038">
    <property type="term" value="P:cell wall macromolecule biosynthetic process"/>
    <property type="evidence" value="ECO:0007669"/>
    <property type="project" value="TreeGrafter"/>
</dbReference>
<dbReference type="GO" id="GO:0016780">
    <property type="term" value="F:phosphotransferase activity, for other substituted phosphate groups"/>
    <property type="evidence" value="ECO:0007669"/>
    <property type="project" value="InterPro"/>
</dbReference>
<dbReference type="GO" id="GO:0005886">
    <property type="term" value="C:plasma membrane"/>
    <property type="evidence" value="ECO:0007669"/>
    <property type="project" value="UniProtKB-SubCell"/>
</dbReference>
<reference evidence="9 10" key="1">
    <citation type="submission" date="2018-08" db="EMBL/GenBank/DDBJ databases">
        <title>A genome reference for cultivated species of the human gut microbiota.</title>
        <authorList>
            <person name="Zou Y."/>
            <person name="Xue W."/>
            <person name="Luo G."/>
        </authorList>
    </citation>
    <scope>NUCLEOTIDE SEQUENCE [LARGE SCALE GENOMIC DNA]</scope>
    <source>
        <strain evidence="9 10">AF24-12</strain>
    </source>
</reference>
<feature type="transmembrane region" description="Helical" evidence="8">
    <location>
        <begin position="316"/>
        <end position="334"/>
    </location>
</feature>
<evidence type="ECO:0000313" key="9">
    <source>
        <dbReference type="EMBL" id="RGS16512.1"/>
    </source>
</evidence>
<evidence type="ECO:0000256" key="6">
    <source>
        <dbReference type="ARBA" id="ARBA00023136"/>
    </source>
</evidence>
<accession>A0A3E5E693</accession>
<dbReference type="PANTHER" id="PTHR22926:SF3">
    <property type="entry name" value="UNDECAPRENYL-PHOSPHATE ALPHA-N-ACETYLGLUCOSAMINYL 1-PHOSPHATE TRANSFERASE"/>
    <property type="match status" value="1"/>
</dbReference>
<name>A0A3E5E693_9BACT</name>
<evidence type="ECO:0000256" key="1">
    <source>
        <dbReference type="ARBA" id="ARBA00004651"/>
    </source>
</evidence>
<comment type="cofactor">
    <cofactor evidence="7">
        <name>Mg(2+)</name>
        <dbReference type="ChEBI" id="CHEBI:18420"/>
    </cofactor>
</comment>
<dbReference type="GO" id="GO:0009103">
    <property type="term" value="P:lipopolysaccharide biosynthetic process"/>
    <property type="evidence" value="ECO:0007669"/>
    <property type="project" value="TreeGrafter"/>
</dbReference>
<organism evidence="9 10">
    <name type="scientific">Segatella copri</name>
    <dbReference type="NCBI Taxonomy" id="165179"/>
    <lineage>
        <taxon>Bacteria</taxon>
        <taxon>Pseudomonadati</taxon>
        <taxon>Bacteroidota</taxon>
        <taxon>Bacteroidia</taxon>
        <taxon>Bacteroidales</taxon>
        <taxon>Prevotellaceae</taxon>
        <taxon>Segatella</taxon>
    </lineage>
</organism>
<dbReference type="InterPro" id="IPR018480">
    <property type="entry name" value="PNAcMuramoyl-5peptid_Trfase_CS"/>
</dbReference>
<evidence type="ECO:0000256" key="7">
    <source>
        <dbReference type="PIRSR" id="PIRSR600715-1"/>
    </source>
</evidence>
<feature type="transmembrane region" description="Helical" evidence="8">
    <location>
        <begin position="53"/>
        <end position="76"/>
    </location>
</feature>
<feature type="transmembrane region" description="Helical" evidence="8">
    <location>
        <begin position="340"/>
        <end position="362"/>
    </location>
</feature>
<protein>
    <submittedName>
        <fullName evidence="9">Undecaprenyl/decaprenyl-phosphate alpha-N-acetylglucosaminyl 1-phosphate transferase</fullName>
    </submittedName>
</protein>
<dbReference type="Proteomes" id="UP000283872">
    <property type="component" value="Unassembled WGS sequence"/>
</dbReference>
<comment type="caution">
    <text evidence="9">The sequence shown here is derived from an EMBL/GenBank/DDBJ whole genome shotgun (WGS) entry which is preliminary data.</text>
</comment>
<evidence type="ECO:0000256" key="4">
    <source>
        <dbReference type="ARBA" id="ARBA00022692"/>
    </source>
</evidence>
<feature type="transmembrane region" description="Helical" evidence="8">
    <location>
        <begin position="119"/>
        <end position="136"/>
    </location>
</feature>
<dbReference type="PROSITE" id="PS01348">
    <property type="entry name" value="MRAY_2"/>
    <property type="match status" value="1"/>
</dbReference>
<dbReference type="InterPro" id="IPR000715">
    <property type="entry name" value="Glycosyl_transferase_4"/>
</dbReference>
<dbReference type="Pfam" id="PF00953">
    <property type="entry name" value="Glycos_transf_4"/>
    <property type="match status" value="1"/>
</dbReference>
<dbReference type="PANTHER" id="PTHR22926">
    <property type="entry name" value="PHOSPHO-N-ACETYLMURAMOYL-PENTAPEPTIDE-TRANSFERASE"/>
    <property type="match status" value="1"/>
</dbReference>
<gene>
    <name evidence="9" type="ORF">DWY11_06705</name>
</gene>
<dbReference type="GO" id="GO:0071555">
    <property type="term" value="P:cell wall organization"/>
    <property type="evidence" value="ECO:0007669"/>
    <property type="project" value="TreeGrafter"/>
</dbReference>
<feature type="transmembrane region" description="Helical" evidence="8">
    <location>
        <begin position="264"/>
        <end position="285"/>
    </location>
</feature>
<dbReference type="GO" id="GO:0046872">
    <property type="term" value="F:metal ion binding"/>
    <property type="evidence" value="ECO:0007669"/>
    <property type="project" value="UniProtKB-KW"/>
</dbReference>
<feature type="binding site" evidence="7">
    <location>
        <position position="169"/>
    </location>
    <ligand>
        <name>Mg(2+)</name>
        <dbReference type="ChEBI" id="CHEBI:18420"/>
    </ligand>
</feature>
<keyword evidence="3 9" id="KW-0808">Transferase</keyword>
<feature type="binding site" evidence="7">
    <location>
        <position position="234"/>
    </location>
    <ligand>
        <name>Mg(2+)</name>
        <dbReference type="ChEBI" id="CHEBI:18420"/>
    </ligand>
</feature>
<feature type="transmembrane region" description="Helical" evidence="8">
    <location>
        <begin position="177"/>
        <end position="195"/>
    </location>
</feature>
<dbReference type="RefSeq" id="WP_117586642.1">
    <property type="nucleotide sequence ID" value="NZ_QRVA01000012.1"/>
</dbReference>
<proteinExistence type="predicted"/>
<evidence type="ECO:0000313" key="10">
    <source>
        <dbReference type="Proteomes" id="UP000283872"/>
    </source>
</evidence>
<dbReference type="EMBL" id="QRVA01000012">
    <property type="protein sequence ID" value="RGS16512.1"/>
    <property type="molecule type" value="Genomic_DNA"/>
</dbReference>
<feature type="transmembrane region" description="Helical" evidence="8">
    <location>
        <begin position="230"/>
        <end position="252"/>
    </location>
</feature>
<keyword evidence="7" id="KW-0460">Magnesium</keyword>
<keyword evidence="7" id="KW-0479">Metal-binding</keyword>
<keyword evidence="4 8" id="KW-0812">Transmembrane</keyword>
<evidence type="ECO:0000256" key="5">
    <source>
        <dbReference type="ARBA" id="ARBA00022989"/>
    </source>
</evidence>
<keyword evidence="6 8" id="KW-0472">Membrane</keyword>
<evidence type="ECO:0000256" key="3">
    <source>
        <dbReference type="ARBA" id="ARBA00022679"/>
    </source>
</evidence>
<feature type="transmembrane region" description="Helical" evidence="8">
    <location>
        <begin position="201"/>
        <end position="218"/>
    </location>
</feature>
<evidence type="ECO:0000256" key="8">
    <source>
        <dbReference type="SAM" id="Phobius"/>
    </source>
</evidence>
<keyword evidence="5 8" id="KW-1133">Transmembrane helix</keyword>
<feature type="transmembrane region" description="Helical" evidence="8">
    <location>
        <begin position="6"/>
        <end position="32"/>
    </location>
</feature>
<dbReference type="AlphaFoldDB" id="A0A3E5E693"/>
<feature type="transmembrane region" description="Helical" evidence="8">
    <location>
        <begin position="88"/>
        <end position="107"/>
    </location>
</feature>
<feature type="transmembrane region" description="Helical" evidence="8">
    <location>
        <begin position="148"/>
        <end position="165"/>
    </location>
</feature>
<dbReference type="CDD" id="cd06853">
    <property type="entry name" value="GT_WecA_like"/>
    <property type="match status" value="1"/>
</dbReference>
<keyword evidence="2" id="KW-1003">Cell membrane</keyword>
<sequence>MIQPIHFYLLGAFIVAMIIANIVLPNILLISHKKRLFDMPDKRKVHHAPIPRLGGLSFFPVMLITMGGLVLVHHLMGLKSGAMQGEAPFEYLALLVGSMMLFLVGLADDLIGVGYKKKFLVQILAASLLVASGVWIKSLDGLFGVYQVTPWFGMPFTVLIVVYVTNAINLIDGIDGLASGLCAISLVALAGLHVWLHLFSFALLCIAALGVIIPFWFYNVFGNAMRGRKLFMGDSGSLSLGYIISFLMIHLSTVDVSPHVVSDYNMVFAFTTMLVPLLDVVRVVAHRMRNKRNPFLPDKSHIHHKLLRCGLRVRQVMVSICALSLMFILINFLMMGRVNITYMLGVDIAVWIVFHLILDVILHKKGTAVEEL</sequence>